<feature type="transmembrane region" description="Helical" evidence="5">
    <location>
        <begin position="437"/>
        <end position="459"/>
    </location>
</feature>
<evidence type="ECO:0000313" key="7">
    <source>
        <dbReference type="Proteomes" id="UP000008983"/>
    </source>
</evidence>
<feature type="transmembrane region" description="Helical" evidence="5">
    <location>
        <begin position="402"/>
        <end position="425"/>
    </location>
</feature>
<dbReference type="OMA" id="LDLMGHN"/>
<dbReference type="PANTHER" id="PTHR10924">
    <property type="entry name" value="MAJOR FACILITATOR SUPERFAMILY PROTEIN-RELATED"/>
    <property type="match status" value="1"/>
</dbReference>
<dbReference type="EC" id="3.4.24.84" evidence="6"/>
<dbReference type="InterPro" id="IPR011701">
    <property type="entry name" value="MFS"/>
</dbReference>
<dbReference type="Pfam" id="PF07690">
    <property type="entry name" value="MFS_1"/>
    <property type="match status" value="1"/>
</dbReference>
<feature type="transmembrane region" description="Helical" evidence="5">
    <location>
        <begin position="344"/>
        <end position="361"/>
    </location>
</feature>
<accession>G0QMU6</accession>
<evidence type="ECO:0000256" key="4">
    <source>
        <dbReference type="ARBA" id="ARBA00023136"/>
    </source>
</evidence>
<evidence type="ECO:0000313" key="6">
    <source>
        <dbReference type="EMBL" id="EGR33456.1"/>
    </source>
</evidence>
<dbReference type="EMBL" id="GL983438">
    <property type="protein sequence ID" value="EGR33456.1"/>
    <property type="molecule type" value="Genomic_DNA"/>
</dbReference>
<organism evidence="6 7">
    <name type="scientific">Ichthyophthirius multifiliis</name>
    <name type="common">White spot disease agent</name>
    <name type="synonym">Ich</name>
    <dbReference type="NCBI Taxonomy" id="5932"/>
    <lineage>
        <taxon>Eukaryota</taxon>
        <taxon>Sar</taxon>
        <taxon>Alveolata</taxon>
        <taxon>Ciliophora</taxon>
        <taxon>Intramacronucleata</taxon>
        <taxon>Oligohymenophorea</taxon>
        <taxon>Hymenostomatida</taxon>
        <taxon>Ophryoglenina</taxon>
        <taxon>Ichthyophthirius</taxon>
    </lineage>
</organism>
<dbReference type="GO" id="GO:0016020">
    <property type="term" value="C:membrane"/>
    <property type="evidence" value="ECO:0007669"/>
    <property type="project" value="UniProtKB-SubCell"/>
</dbReference>
<keyword evidence="3 5" id="KW-1133">Transmembrane helix</keyword>
<dbReference type="GeneID" id="14909639"/>
<dbReference type="Proteomes" id="UP000008983">
    <property type="component" value="Unassembled WGS sequence"/>
</dbReference>
<dbReference type="GO" id="GO:0022857">
    <property type="term" value="F:transmembrane transporter activity"/>
    <property type="evidence" value="ECO:0007669"/>
    <property type="project" value="InterPro"/>
</dbReference>
<reference evidence="6 7" key="1">
    <citation type="submission" date="2011-07" db="EMBL/GenBank/DDBJ databases">
        <authorList>
            <person name="Coyne R."/>
            <person name="Brami D."/>
            <person name="Johnson J."/>
            <person name="Hostetler J."/>
            <person name="Hannick L."/>
            <person name="Clark T."/>
            <person name="Cassidy-Hanley D."/>
            <person name="Inman J."/>
        </authorList>
    </citation>
    <scope>NUCLEOTIDE SEQUENCE [LARGE SCALE GENOMIC DNA]</scope>
    <source>
        <strain evidence="6 7">G5</strain>
    </source>
</reference>
<feature type="transmembrane region" description="Helical" evidence="5">
    <location>
        <begin position="90"/>
        <end position="114"/>
    </location>
</feature>
<proteinExistence type="predicted"/>
<dbReference type="InterPro" id="IPR036259">
    <property type="entry name" value="MFS_trans_sf"/>
</dbReference>
<name>G0QMU6_ICHMU</name>
<feature type="transmembrane region" description="Helical" evidence="5">
    <location>
        <begin position="277"/>
        <end position="303"/>
    </location>
</feature>
<dbReference type="GO" id="GO:0016787">
    <property type="term" value="F:hydrolase activity"/>
    <property type="evidence" value="ECO:0007669"/>
    <property type="project" value="UniProtKB-KW"/>
</dbReference>
<keyword evidence="6" id="KW-0378">Hydrolase</keyword>
<evidence type="ECO:0000256" key="5">
    <source>
        <dbReference type="SAM" id="Phobius"/>
    </source>
</evidence>
<dbReference type="eggNOG" id="KOG2563">
    <property type="taxonomic scope" value="Eukaryota"/>
</dbReference>
<evidence type="ECO:0000256" key="2">
    <source>
        <dbReference type="ARBA" id="ARBA00022692"/>
    </source>
</evidence>
<dbReference type="PANTHER" id="PTHR10924:SF6">
    <property type="entry name" value="SOLUTE CARRIER FAMILY 49 MEMBER A3"/>
    <property type="match status" value="1"/>
</dbReference>
<comment type="subcellular location">
    <subcellularLocation>
        <location evidence="1">Membrane</location>
        <topology evidence="1">Multi-pass membrane protein</topology>
    </subcellularLocation>
</comment>
<keyword evidence="2 5" id="KW-0812">Transmembrane</keyword>
<dbReference type="RefSeq" id="XP_004037442.1">
    <property type="nucleotide sequence ID" value="XM_004037394.1"/>
</dbReference>
<feature type="transmembrane region" description="Helical" evidence="5">
    <location>
        <begin position="315"/>
        <end position="332"/>
    </location>
</feature>
<dbReference type="AlphaFoldDB" id="G0QMU6"/>
<dbReference type="InterPro" id="IPR049680">
    <property type="entry name" value="FLVCR1-2_SLC49-like"/>
</dbReference>
<sequence>MQDSKNNNTIEQNVNTEFLKNEDIQNKDEQIQSQELIKLEEQIESKYKVYKLRYFIIIIFILGMLQISMIQNSFSPQAAQLIIVYKKSNFIYNLTSLIHMIVHVPMSFPANFVVEKYGTKIGNTICCFFALLSCWTKCLINYNFNYAILGQFFVGCANPFMINSISKFSCNWFYPSQRAAVTSLLSFFSTVSGIIGLLIPGIFFSKYDASKDNQETFQEGKNLTFNLLLVQAIVVSVFAVLNIIFYRDKPLTPPSYSANVQREDFQKSLKLLVKNKTYILITITFSLLYGSFIDFAVILGQVIAPFGFGSRDTSIMSLICVMSGIIGSIVLIQILKKNFQYKRLMGLCIIFCILSDFMFYFMLKTRIYVLVVIPEIILGFFIIPIVPILLEFANEVCFPVGEAIISGFLYSIAHVVGFLLGSLFSLIIDTFKNKEESAFWCVITFASIFILSFITIFFMKQSLNRTNAEKNALIQSSENISSSSKI</sequence>
<feature type="transmembrane region" description="Helical" evidence="5">
    <location>
        <begin position="180"/>
        <end position="203"/>
    </location>
</feature>
<keyword evidence="4 5" id="KW-0472">Membrane</keyword>
<evidence type="ECO:0000256" key="3">
    <source>
        <dbReference type="ARBA" id="ARBA00022989"/>
    </source>
</evidence>
<feature type="transmembrane region" description="Helical" evidence="5">
    <location>
        <begin position="367"/>
        <end position="390"/>
    </location>
</feature>
<dbReference type="OrthoDB" id="422206at2759"/>
<feature type="transmembrane region" description="Helical" evidence="5">
    <location>
        <begin position="148"/>
        <end position="168"/>
    </location>
</feature>
<feature type="transmembrane region" description="Helical" evidence="5">
    <location>
        <begin position="223"/>
        <end position="246"/>
    </location>
</feature>
<gene>
    <name evidence="6" type="ORF">IMG5_051970</name>
</gene>
<evidence type="ECO:0000256" key="1">
    <source>
        <dbReference type="ARBA" id="ARBA00004141"/>
    </source>
</evidence>
<keyword evidence="7" id="KW-1185">Reference proteome</keyword>
<dbReference type="InParanoid" id="G0QMU6"/>
<dbReference type="Gene3D" id="1.20.1250.20">
    <property type="entry name" value="MFS general substrate transporter like domains"/>
    <property type="match status" value="1"/>
</dbReference>
<dbReference type="SUPFAM" id="SSF103473">
    <property type="entry name" value="MFS general substrate transporter"/>
    <property type="match status" value="1"/>
</dbReference>
<feature type="transmembrane region" description="Helical" evidence="5">
    <location>
        <begin position="52"/>
        <end position="70"/>
    </location>
</feature>
<protein>
    <submittedName>
        <fullName evidence="6">Major facilitator superfamily protein, putative</fullName>
        <ecNumber evidence="6">3.4.24.84</ecNumber>
    </submittedName>
</protein>